<evidence type="ECO:0000313" key="1">
    <source>
        <dbReference type="EMBL" id="KKM21562.1"/>
    </source>
</evidence>
<proteinExistence type="predicted"/>
<gene>
    <name evidence="1" type="ORF">LCGC14_1634160</name>
</gene>
<accession>A0A0F9I229</accession>
<comment type="caution">
    <text evidence="1">The sequence shown here is derived from an EMBL/GenBank/DDBJ whole genome shotgun (WGS) entry which is preliminary data.</text>
</comment>
<dbReference type="EMBL" id="LAZR01013523">
    <property type="protein sequence ID" value="KKM21562.1"/>
    <property type="molecule type" value="Genomic_DNA"/>
</dbReference>
<sequence length="98" mass="11425">MILQKDKGFCDLLRNVPKDSVYNCYYCNAATNLEEILKIDEKLKWMNPEDHEFLLGNLPSSNCPREKPFIHESDLGYDVLNICHECYKRAKSSSDYVC</sequence>
<reference evidence="1" key="1">
    <citation type="journal article" date="2015" name="Nature">
        <title>Complex archaea that bridge the gap between prokaryotes and eukaryotes.</title>
        <authorList>
            <person name="Spang A."/>
            <person name="Saw J.H."/>
            <person name="Jorgensen S.L."/>
            <person name="Zaremba-Niedzwiedzka K."/>
            <person name="Martijn J."/>
            <person name="Lind A.E."/>
            <person name="van Eijk R."/>
            <person name="Schleper C."/>
            <person name="Guy L."/>
            <person name="Ettema T.J."/>
        </authorList>
    </citation>
    <scope>NUCLEOTIDE SEQUENCE</scope>
</reference>
<name>A0A0F9I229_9ZZZZ</name>
<organism evidence="1">
    <name type="scientific">marine sediment metagenome</name>
    <dbReference type="NCBI Taxonomy" id="412755"/>
    <lineage>
        <taxon>unclassified sequences</taxon>
        <taxon>metagenomes</taxon>
        <taxon>ecological metagenomes</taxon>
    </lineage>
</organism>
<dbReference type="AlphaFoldDB" id="A0A0F9I229"/>
<protein>
    <submittedName>
        <fullName evidence="1">Uncharacterized protein</fullName>
    </submittedName>
</protein>